<name>A0A2W4XNE0_9CYAN</name>
<evidence type="ECO:0000259" key="1">
    <source>
        <dbReference type="Pfam" id="PF18765"/>
    </source>
</evidence>
<reference evidence="2 3" key="2">
    <citation type="submission" date="2018-06" db="EMBL/GenBank/DDBJ databases">
        <title>Metagenomic assembly of (sub)arctic Cyanobacteria and their associated microbiome from non-axenic cultures.</title>
        <authorList>
            <person name="Baurain D."/>
        </authorList>
    </citation>
    <scope>NUCLEOTIDE SEQUENCE [LARGE SCALE GENOMIC DNA]</scope>
    <source>
        <strain evidence="2">ULC041bin1</strain>
    </source>
</reference>
<gene>
    <name evidence="2" type="ORF">DCF17_16285</name>
</gene>
<evidence type="ECO:0000313" key="3">
    <source>
        <dbReference type="Proteomes" id="UP000249081"/>
    </source>
</evidence>
<protein>
    <submittedName>
        <fullName evidence="2">DNA polymerase III subunit beta</fullName>
    </submittedName>
</protein>
<dbReference type="InterPro" id="IPR041633">
    <property type="entry name" value="Polbeta"/>
</dbReference>
<dbReference type="CDD" id="cd05403">
    <property type="entry name" value="NT_KNTase_like"/>
    <property type="match status" value="1"/>
</dbReference>
<dbReference type="Gene3D" id="3.30.460.10">
    <property type="entry name" value="Beta Polymerase, domain 2"/>
    <property type="match status" value="1"/>
</dbReference>
<organism evidence="2 3">
    <name type="scientific">Shackletoniella antarctica</name>
    <dbReference type="NCBI Taxonomy" id="268115"/>
    <lineage>
        <taxon>Bacteria</taxon>
        <taxon>Bacillati</taxon>
        <taxon>Cyanobacteriota</taxon>
        <taxon>Cyanophyceae</taxon>
        <taxon>Oculatellales</taxon>
        <taxon>Oculatellaceae</taxon>
        <taxon>Shackletoniella</taxon>
    </lineage>
</organism>
<accession>A0A2W4XNE0</accession>
<dbReference type="SUPFAM" id="SSF81301">
    <property type="entry name" value="Nucleotidyltransferase"/>
    <property type="match status" value="1"/>
</dbReference>
<sequence length="107" mass="11824">MAHGLLDSDLGHIADALGSFDEIAEAVLFGSRAKGNYKPGSDVDLAIRGDRITPRTVAALADCLNEDKPLPYFFDVVHYETLDEPRLIEHIDRVGIVIFQRSPYSPK</sequence>
<proteinExistence type="predicted"/>
<dbReference type="Proteomes" id="UP000249081">
    <property type="component" value="Unassembled WGS sequence"/>
</dbReference>
<dbReference type="InterPro" id="IPR043519">
    <property type="entry name" value="NT_sf"/>
</dbReference>
<dbReference type="AlphaFoldDB" id="A0A2W4XNE0"/>
<reference evidence="3" key="1">
    <citation type="submission" date="2018-04" db="EMBL/GenBank/DDBJ databases">
        <authorList>
            <person name="Cornet L."/>
        </authorList>
    </citation>
    <scope>NUCLEOTIDE SEQUENCE [LARGE SCALE GENOMIC DNA]</scope>
</reference>
<evidence type="ECO:0000313" key="2">
    <source>
        <dbReference type="EMBL" id="PZO37131.1"/>
    </source>
</evidence>
<comment type="caution">
    <text evidence="2">The sequence shown here is derived from an EMBL/GenBank/DDBJ whole genome shotgun (WGS) entry which is preliminary data.</text>
</comment>
<dbReference type="EMBL" id="QBMN01000127">
    <property type="protein sequence ID" value="PZO37131.1"/>
    <property type="molecule type" value="Genomic_DNA"/>
</dbReference>
<feature type="domain" description="Polymerase beta nucleotidyltransferase" evidence="1">
    <location>
        <begin position="13"/>
        <end position="102"/>
    </location>
</feature>
<dbReference type="Pfam" id="PF18765">
    <property type="entry name" value="Polbeta"/>
    <property type="match status" value="1"/>
</dbReference>